<proteinExistence type="predicted"/>
<gene>
    <name evidence="2" type="ORF">JMJ35_009812</name>
</gene>
<evidence type="ECO:0000313" key="3">
    <source>
        <dbReference type="Proteomes" id="UP001166286"/>
    </source>
</evidence>
<accession>A0AA39QUE5</accession>
<comment type="caution">
    <text evidence="2">The sequence shown here is derived from an EMBL/GenBank/DDBJ whole genome shotgun (WGS) entry which is preliminary data.</text>
</comment>
<sequence length="611" mass="68521">MFRLEQGEFYGAFDRHEPLTESFLSKHSEEALCLVEDTPKHSRARMGARFVNPVELDIGHVLDWLSECESRHPRICQPTWNEKLMQTFLVDVKARRIVGYPSAKCDYIALSYVWGGVDHSIPVAGKAGGSLSMALPATIEDAMSLVNALGKQYLWVDSICINQIDQAEKPKQIGLMSDIYQGAYMTIIAMSGTSANAGLARVGHPPIVQHQAQFSTKSGTIVSIGPTLGYLISKTPWAKRAWTFQEAILSQRCLYLTDFQAYFECNAMQCCESLDVSQSCEAFDDSRLSISLDPQDHTNYKVWHVVKPAGQGELRNPFVPGLITGNAECLRRYCTLVEQYKRRAMTFESDALNAFAGILQAMEGSIFPSGFVLGLPVSALHCALLWEKVDADLGKQNRDFPSWTWASWSGPVRMAHIARTYQEGDKLKKGHLGQNLTVWRKGPDGITKIFAESPYDRTSSNESYKWRDLPLENTECLDSLDNMSSKDAEHVLCVECYQLSIVFDPDSPERPISSHGGSYTTDTYGEDIVFNVSDGSEFFNSPPSTKEERRYLVIAASDYRGPPGKQYHLLGIERVNRLLWRRVGVLRISVDSDRLHALYALGPRRTRVLLI</sequence>
<dbReference type="AlphaFoldDB" id="A0AA39QUE5"/>
<dbReference type="Pfam" id="PF06985">
    <property type="entry name" value="HET"/>
    <property type="match status" value="1"/>
</dbReference>
<dbReference type="Proteomes" id="UP001166286">
    <property type="component" value="Unassembled WGS sequence"/>
</dbReference>
<evidence type="ECO:0000259" key="1">
    <source>
        <dbReference type="Pfam" id="PF06985"/>
    </source>
</evidence>
<keyword evidence="3" id="KW-1185">Reference proteome</keyword>
<reference evidence="2" key="1">
    <citation type="submission" date="2023-03" db="EMBL/GenBank/DDBJ databases">
        <title>Complete genome of Cladonia borealis.</title>
        <authorList>
            <person name="Park H."/>
        </authorList>
    </citation>
    <scope>NUCLEOTIDE SEQUENCE</scope>
    <source>
        <strain evidence="2">ANT050790</strain>
    </source>
</reference>
<name>A0AA39QUE5_9LECA</name>
<dbReference type="PANTHER" id="PTHR33112">
    <property type="entry name" value="DOMAIN PROTEIN, PUTATIVE-RELATED"/>
    <property type="match status" value="1"/>
</dbReference>
<dbReference type="EMBL" id="JAFEKC020000022">
    <property type="protein sequence ID" value="KAK0507923.1"/>
    <property type="molecule type" value="Genomic_DNA"/>
</dbReference>
<dbReference type="PANTHER" id="PTHR33112:SF12">
    <property type="entry name" value="HETEROKARYON INCOMPATIBILITY DOMAIN-CONTAINING PROTEIN"/>
    <property type="match status" value="1"/>
</dbReference>
<dbReference type="InterPro" id="IPR010730">
    <property type="entry name" value="HET"/>
</dbReference>
<protein>
    <recommendedName>
        <fullName evidence="1">Heterokaryon incompatibility domain-containing protein</fullName>
    </recommendedName>
</protein>
<organism evidence="2 3">
    <name type="scientific">Cladonia borealis</name>
    <dbReference type="NCBI Taxonomy" id="184061"/>
    <lineage>
        <taxon>Eukaryota</taxon>
        <taxon>Fungi</taxon>
        <taxon>Dikarya</taxon>
        <taxon>Ascomycota</taxon>
        <taxon>Pezizomycotina</taxon>
        <taxon>Lecanoromycetes</taxon>
        <taxon>OSLEUM clade</taxon>
        <taxon>Lecanoromycetidae</taxon>
        <taxon>Lecanorales</taxon>
        <taxon>Lecanorineae</taxon>
        <taxon>Cladoniaceae</taxon>
        <taxon>Cladonia</taxon>
    </lineage>
</organism>
<feature type="domain" description="Heterokaryon incompatibility" evidence="1">
    <location>
        <begin position="107"/>
        <end position="246"/>
    </location>
</feature>
<evidence type="ECO:0000313" key="2">
    <source>
        <dbReference type="EMBL" id="KAK0507923.1"/>
    </source>
</evidence>